<dbReference type="FunFam" id="3.30.70.270:FF:000001">
    <property type="entry name" value="Diguanylate cyclase domain protein"/>
    <property type="match status" value="1"/>
</dbReference>
<evidence type="ECO:0000259" key="14">
    <source>
        <dbReference type="PROSITE" id="PS50883"/>
    </source>
</evidence>
<dbReference type="eggNOG" id="COG5001">
    <property type="taxonomic scope" value="Bacteria"/>
</dbReference>
<feature type="transmembrane region" description="Helical" evidence="11">
    <location>
        <begin position="90"/>
        <end position="112"/>
    </location>
</feature>
<dbReference type="Gene3D" id="3.30.70.270">
    <property type="match status" value="1"/>
</dbReference>
<evidence type="ECO:0000256" key="1">
    <source>
        <dbReference type="ARBA" id="ARBA00004141"/>
    </source>
</evidence>
<dbReference type="InterPro" id="IPR035965">
    <property type="entry name" value="PAS-like_dom_sf"/>
</dbReference>
<dbReference type="GO" id="GO:0000160">
    <property type="term" value="P:phosphorelay signal transduction system"/>
    <property type="evidence" value="ECO:0007669"/>
    <property type="project" value="UniProtKB-KW"/>
</dbReference>
<evidence type="ECO:0000259" key="15">
    <source>
        <dbReference type="PROSITE" id="PS50887"/>
    </source>
</evidence>
<keyword evidence="2" id="KW-0597">Phosphoprotein</keyword>
<dbReference type="Proteomes" id="UP000001235">
    <property type="component" value="Chromosome"/>
</dbReference>
<dbReference type="OrthoDB" id="9813903at2"/>
<dbReference type="PROSITE" id="PS50887">
    <property type="entry name" value="GGDEF"/>
    <property type="match status" value="1"/>
</dbReference>
<evidence type="ECO:0000256" key="8">
    <source>
        <dbReference type="ARBA" id="ARBA00022989"/>
    </source>
</evidence>
<dbReference type="PROSITE" id="PS50112">
    <property type="entry name" value="PAS"/>
    <property type="match status" value="1"/>
</dbReference>
<dbReference type="NCBIfam" id="TIGR00254">
    <property type="entry name" value="GGDEF"/>
    <property type="match status" value="1"/>
</dbReference>
<dbReference type="PANTHER" id="PTHR44757">
    <property type="entry name" value="DIGUANYLATE CYCLASE DGCP"/>
    <property type="match status" value="1"/>
</dbReference>
<sequence length="725" mass="81370">MFKNMTIDPRDVSSFWIELLFTVVIMSLALFIRLAIAPVDAGLQYVTFFPAITLAAIFWGCRAGLLAMAMGVGFATYFFIPPFYSFENEGLKIMAWSNLVFLVDGLLVSFSIEAMHRYRKKSEVELAEIKLAHSQVSTLNSELDEMLHKQRETEQELLISATAFEAQDGIMITDSKGVILRVNQAFTDITGYSSEEAVGQTPRLLKSGRHDADFYAAMWQCIKNTGQWSGEIWDRRKNGEIYPKWLTITEVKSFDGSVVHYVSSQVDITARKASEDRIHNLAFYDPLTQLPNRRLLLDRLRHSVSFSLRDGRHVALMFIDLDKFKKINDTLGHDIGDLLLKQVAERTLTCVRTCDTVARLGGDEFVVLLDGLAGNLHEAAAQAKQIGRKIIDTLNQSYDLAGHEYQSGASIGIALFDEHCQTAEDLLKQADIAMYQAKKAGRNTLRFFDPEMQASILARVALEKDFKDALLQEQFYICYQPVISREGRVAGAEALVRWRHSIRGIVSPADFIPLAEETGLIVPLGNWVLKTACRQLSDWSSRDDTRDLTIAVNVSARQLKQEDFVTTVMGLIEETGANPRRLKLELTESMLVSDAESIIVKMNLLKEAGITFALDDFGTGYSSLAYLSRLPLDQLKVDQSFVRNIETEDSAVVICAATINLAHNLKLKVVAEGVENEAQRYFLSSVHQCDFLQGYLFSKPVAIDEFECFIRNNSGPATKKRVSVR</sequence>
<keyword evidence="10 11" id="KW-0472">Membrane</keyword>
<dbReference type="InterPro" id="IPR052155">
    <property type="entry name" value="Biofilm_reg_signaling"/>
</dbReference>
<evidence type="ECO:0000256" key="2">
    <source>
        <dbReference type="ARBA" id="ARBA00022553"/>
    </source>
</evidence>
<protein>
    <submittedName>
        <fullName evidence="16">Diguanylate cyclase/phosphodiesterase with PAS/PAC sensor(S)</fullName>
    </submittedName>
</protein>
<dbReference type="InterPro" id="IPR035919">
    <property type="entry name" value="EAL_sf"/>
</dbReference>
<dbReference type="NCBIfam" id="TIGR00229">
    <property type="entry name" value="sensory_box"/>
    <property type="match status" value="1"/>
</dbReference>
<keyword evidence="9" id="KW-0902">Two-component regulatory system</keyword>
<dbReference type="Gene3D" id="1.20.120.620">
    <property type="entry name" value="Backbone structure of the membrane domain of e. Coli histidine kinase receptor kdpd"/>
    <property type="match status" value="1"/>
</dbReference>
<dbReference type="InterPro" id="IPR038318">
    <property type="entry name" value="KdpD_sf"/>
</dbReference>
<evidence type="ECO:0000313" key="17">
    <source>
        <dbReference type="Proteomes" id="UP000001235"/>
    </source>
</evidence>
<dbReference type="InterPro" id="IPR025201">
    <property type="entry name" value="KdpD_TM"/>
</dbReference>
<feature type="domain" description="GGDEF" evidence="15">
    <location>
        <begin position="312"/>
        <end position="450"/>
    </location>
</feature>
<dbReference type="Pfam" id="PF00990">
    <property type="entry name" value="GGDEF"/>
    <property type="match status" value="1"/>
</dbReference>
<keyword evidence="7" id="KW-0067">ATP-binding</keyword>
<dbReference type="SUPFAM" id="SSF141868">
    <property type="entry name" value="EAL domain-like"/>
    <property type="match status" value="1"/>
</dbReference>
<feature type="domain" description="EAL" evidence="14">
    <location>
        <begin position="459"/>
        <end position="714"/>
    </location>
</feature>
<dbReference type="PROSITE" id="PS50883">
    <property type="entry name" value="EAL"/>
    <property type="match status" value="1"/>
</dbReference>
<dbReference type="HOGENOM" id="CLU_000445_70_20_4"/>
<keyword evidence="5" id="KW-0547">Nucleotide-binding</keyword>
<feature type="domain" description="PAS" evidence="12">
    <location>
        <begin position="151"/>
        <end position="201"/>
    </location>
</feature>
<comment type="subcellular location">
    <subcellularLocation>
        <location evidence="1">Membrane</location>
        <topology evidence="1">Multi-pass membrane protein</topology>
    </subcellularLocation>
</comment>
<dbReference type="InterPro" id="IPR001610">
    <property type="entry name" value="PAC"/>
</dbReference>
<dbReference type="eggNOG" id="COG2202">
    <property type="taxonomic scope" value="Bacteria"/>
</dbReference>
<dbReference type="CDD" id="cd01948">
    <property type="entry name" value="EAL"/>
    <property type="match status" value="1"/>
</dbReference>
<dbReference type="InterPro" id="IPR001633">
    <property type="entry name" value="EAL_dom"/>
</dbReference>
<dbReference type="AlphaFoldDB" id="D9SJG3"/>
<dbReference type="GO" id="GO:0005524">
    <property type="term" value="F:ATP binding"/>
    <property type="evidence" value="ECO:0007669"/>
    <property type="project" value="UniProtKB-KW"/>
</dbReference>
<reference evidence="16 17" key="1">
    <citation type="submission" date="2010-08" db="EMBL/GenBank/DDBJ databases">
        <title>Complete sequence of Gallionella capsiferriformans ES-2.</title>
        <authorList>
            <consortium name="US DOE Joint Genome Institute"/>
            <person name="Lucas S."/>
            <person name="Copeland A."/>
            <person name="Lapidus A."/>
            <person name="Cheng J.-F."/>
            <person name="Bruce D."/>
            <person name="Goodwin L."/>
            <person name="Pitluck S."/>
            <person name="Chertkov O."/>
            <person name="Davenport K.W."/>
            <person name="Detter J.C."/>
            <person name="Han C."/>
            <person name="Tapia R."/>
            <person name="Land M."/>
            <person name="Hauser L."/>
            <person name="Chang Y.-J."/>
            <person name="Jeffries C."/>
            <person name="Kyrpides N."/>
            <person name="Ivanova N."/>
            <person name="Mikhailova N."/>
            <person name="Shelobolina E.S."/>
            <person name="Picardal F."/>
            <person name="Roden E."/>
            <person name="Emerson D."/>
            <person name="Woyke T."/>
        </authorList>
    </citation>
    <scope>NUCLEOTIDE SEQUENCE [LARGE SCALE GENOMIC DNA]</scope>
    <source>
        <strain evidence="16 17">ES-2</strain>
    </source>
</reference>
<feature type="transmembrane region" description="Helical" evidence="11">
    <location>
        <begin position="66"/>
        <end position="84"/>
    </location>
</feature>
<dbReference type="Pfam" id="PF00563">
    <property type="entry name" value="EAL"/>
    <property type="match status" value="1"/>
</dbReference>
<dbReference type="InterPro" id="IPR029787">
    <property type="entry name" value="Nucleotide_cyclase"/>
</dbReference>
<dbReference type="InterPro" id="IPR000700">
    <property type="entry name" value="PAS-assoc_C"/>
</dbReference>
<evidence type="ECO:0000259" key="12">
    <source>
        <dbReference type="PROSITE" id="PS50112"/>
    </source>
</evidence>
<dbReference type="SMART" id="SM00267">
    <property type="entry name" value="GGDEF"/>
    <property type="match status" value="1"/>
</dbReference>
<proteinExistence type="predicted"/>
<dbReference type="SUPFAM" id="SSF55073">
    <property type="entry name" value="Nucleotide cyclase"/>
    <property type="match status" value="1"/>
</dbReference>
<evidence type="ECO:0000256" key="4">
    <source>
        <dbReference type="ARBA" id="ARBA00022692"/>
    </source>
</evidence>
<evidence type="ECO:0000256" key="9">
    <source>
        <dbReference type="ARBA" id="ARBA00023012"/>
    </source>
</evidence>
<dbReference type="GO" id="GO:0016301">
    <property type="term" value="F:kinase activity"/>
    <property type="evidence" value="ECO:0007669"/>
    <property type="project" value="UniProtKB-KW"/>
</dbReference>
<evidence type="ECO:0000256" key="7">
    <source>
        <dbReference type="ARBA" id="ARBA00022840"/>
    </source>
</evidence>
<dbReference type="Gene3D" id="3.20.20.450">
    <property type="entry name" value="EAL domain"/>
    <property type="match status" value="1"/>
</dbReference>
<feature type="transmembrane region" description="Helical" evidence="11">
    <location>
        <begin position="12"/>
        <end position="36"/>
    </location>
</feature>
<dbReference type="InterPro" id="IPR000014">
    <property type="entry name" value="PAS"/>
</dbReference>
<feature type="domain" description="PAC" evidence="13">
    <location>
        <begin position="228"/>
        <end position="280"/>
    </location>
</feature>
<dbReference type="GO" id="GO:0016020">
    <property type="term" value="C:membrane"/>
    <property type="evidence" value="ECO:0007669"/>
    <property type="project" value="UniProtKB-SubCell"/>
</dbReference>
<dbReference type="SMART" id="SM00086">
    <property type="entry name" value="PAC"/>
    <property type="match status" value="1"/>
</dbReference>
<dbReference type="Pfam" id="PF13426">
    <property type="entry name" value="PAS_9"/>
    <property type="match status" value="1"/>
</dbReference>
<keyword evidence="8 11" id="KW-1133">Transmembrane helix</keyword>
<evidence type="ECO:0000256" key="6">
    <source>
        <dbReference type="ARBA" id="ARBA00022777"/>
    </source>
</evidence>
<dbReference type="EMBL" id="CP002159">
    <property type="protein sequence ID" value="ADL56351.1"/>
    <property type="molecule type" value="Genomic_DNA"/>
</dbReference>
<dbReference type="SMART" id="SM00091">
    <property type="entry name" value="PAS"/>
    <property type="match status" value="1"/>
</dbReference>
<dbReference type="Gene3D" id="3.30.450.20">
    <property type="entry name" value="PAS domain"/>
    <property type="match status" value="1"/>
</dbReference>
<organism evidence="16 17">
    <name type="scientific">Gallionella capsiferriformans (strain ES-2)</name>
    <name type="common">Gallionella ferruginea capsiferriformans (strain ES-2)</name>
    <dbReference type="NCBI Taxonomy" id="395494"/>
    <lineage>
        <taxon>Bacteria</taxon>
        <taxon>Pseudomonadati</taxon>
        <taxon>Pseudomonadota</taxon>
        <taxon>Betaproteobacteria</taxon>
        <taxon>Nitrosomonadales</taxon>
        <taxon>Gallionellaceae</taxon>
        <taxon>Gallionella</taxon>
    </lineage>
</organism>
<dbReference type="SUPFAM" id="SSF55785">
    <property type="entry name" value="PYP-like sensor domain (PAS domain)"/>
    <property type="match status" value="1"/>
</dbReference>
<evidence type="ECO:0000313" key="16">
    <source>
        <dbReference type="EMBL" id="ADL56351.1"/>
    </source>
</evidence>
<evidence type="ECO:0000256" key="11">
    <source>
        <dbReference type="SAM" id="Phobius"/>
    </source>
</evidence>
<dbReference type="STRING" id="395494.Galf_2349"/>
<dbReference type="InterPro" id="IPR043128">
    <property type="entry name" value="Rev_trsase/Diguanyl_cyclase"/>
</dbReference>
<keyword evidence="4 11" id="KW-0812">Transmembrane</keyword>
<gene>
    <name evidence="16" type="ordered locus">Galf_2349</name>
</gene>
<dbReference type="SMART" id="SM00052">
    <property type="entry name" value="EAL"/>
    <property type="match status" value="1"/>
</dbReference>
<dbReference type="CDD" id="cd01949">
    <property type="entry name" value="GGDEF"/>
    <property type="match status" value="1"/>
</dbReference>
<dbReference type="PROSITE" id="PS50113">
    <property type="entry name" value="PAC"/>
    <property type="match status" value="1"/>
</dbReference>
<dbReference type="InterPro" id="IPR000160">
    <property type="entry name" value="GGDEF_dom"/>
</dbReference>
<dbReference type="CDD" id="cd00130">
    <property type="entry name" value="PAS"/>
    <property type="match status" value="1"/>
</dbReference>
<evidence type="ECO:0000259" key="13">
    <source>
        <dbReference type="PROSITE" id="PS50113"/>
    </source>
</evidence>
<evidence type="ECO:0000256" key="3">
    <source>
        <dbReference type="ARBA" id="ARBA00022679"/>
    </source>
</evidence>
<evidence type="ECO:0000256" key="5">
    <source>
        <dbReference type="ARBA" id="ARBA00022741"/>
    </source>
</evidence>
<feature type="transmembrane region" description="Helical" evidence="11">
    <location>
        <begin position="42"/>
        <end position="59"/>
    </location>
</feature>
<accession>D9SJG3</accession>
<keyword evidence="3" id="KW-0808">Transferase</keyword>
<keyword evidence="17" id="KW-1185">Reference proteome</keyword>
<keyword evidence="6" id="KW-0418">Kinase</keyword>
<dbReference type="KEGG" id="gca:Galf_2349"/>
<dbReference type="Pfam" id="PF13493">
    <property type="entry name" value="DUF4118"/>
    <property type="match status" value="1"/>
</dbReference>
<name>D9SJG3_GALCS</name>
<evidence type="ECO:0000256" key="10">
    <source>
        <dbReference type="ARBA" id="ARBA00023136"/>
    </source>
</evidence>
<dbReference type="PANTHER" id="PTHR44757:SF2">
    <property type="entry name" value="BIOFILM ARCHITECTURE MAINTENANCE PROTEIN MBAA"/>
    <property type="match status" value="1"/>
</dbReference>